<keyword evidence="2" id="KW-1185">Reference proteome</keyword>
<protein>
    <submittedName>
        <fullName evidence="1">Uncharacterized protein</fullName>
    </submittedName>
</protein>
<dbReference type="EMBL" id="AWWI01000138">
    <property type="protein sequence ID" value="PIL18113.1"/>
    <property type="molecule type" value="Genomic_DNA"/>
</dbReference>
<dbReference type="Pfam" id="PF22396">
    <property type="entry name" value="DUF6976"/>
    <property type="match status" value="1"/>
</dbReference>
<dbReference type="AlphaFoldDB" id="A0A2G8R9E5"/>
<organism evidence="1 2">
    <name type="scientific">Puniceibacterium antarcticum</name>
    <dbReference type="NCBI Taxonomy" id="1206336"/>
    <lineage>
        <taxon>Bacteria</taxon>
        <taxon>Pseudomonadati</taxon>
        <taxon>Pseudomonadota</taxon>
        <taxon>Alphaproteobacteria</taxon>
        <taxon>Rhodobacterales</taxon>
        <taxon>Paracoccaceae</taxon>
        <taxon>Puniceibacterium</taxon>
    </lineage>
</organism>
<proteinExistence type="predicted"/>
<dbReference type="InterPro" id="IPR054249">
    <property type="entry name" value="DUF6976"/>
</dbReference>
<evidence type="ECO:0000313" key="2">
    <source>
        <dbReference type="Proteomes" id="UP000231259"/>
    </source>
</evidence>
<gene>
    <name evidence="1" type="ORF">P775_21320</name>
</gene>
<evidence type="ECO:0000313" key="1">
    <source>
        <dbReference type="EMBL" id="PIL18113.1"/>
    </source>
</evidence>
<sequence>MTDSGEALRKLPKGRWIGGTSVYLVTEKGGCVDRENLFVTEREGITDSRIEHRLPEALPELGKDRFDNGMSMILIPAFSKAHAQFAIDGACHTGLFDPPRMGLVTGMQLDDLGKVTPKVFDGCNGSVHEEGAMLMHVSLPADRTAAL</sequence>
<reference evidence="1 2" key="1">
    <citation type="submission" date="2013-09" db="EMBL/GenBank/DDBJ databases">
        <title>Genome sequencing of Phaeobacter antarcticus sp. nov. SM1211.</title>
        <authorList>
            <person name="Zhang X.-Y."/>
            <person name="Liu C."/>
            <person name="Chen X.-L."/>
            <person name="Xie B.-B."/>
            <person name="Qin Q.-L."/>
            <person name="Rong J.-C."/>
            <person name="Zhang Y.-Z."/>
        </authorList>
    </citation>
    <scope>NUCLEOTIDE SEQUENCE [LARGE SCALE GENOMIC DNA]</scope>
    <source>
        <strain evidence="1 2">SM1211</strain>
    </source>
</reference>
<dbReference type="Proteomes" id="UP000231259">
    <property type="component" value="Unassembled WGS sequence"/>
</dbReference>
<name>A0A2G8R9E5_9RHOB</name>
<accession>A0A2G8R9E5</accession>
<comment type="caution">
    <text evidence="1">The sequence shown here is derived from an EMBL/GenBank/DDBJ whole genome shotgun (WGS) entry which is preliminary data.</text>
</comment>